<evidence type="ECO:0000313" key="2">
    <source>
        <dbReference type="Proteomes" id="UP000252107"/>
    </source>
</evidence>
<dbReference type="AlphaFoldDB" id="A0A367RYA7"/>
<protein>
    <submittedName>
        <fullName evidence="1">Uncharacterized protein</fullName>
    </submittedName>
</protein>
<dbReference type="EMBL" id="LXQD01000034">
    <property type="protein sequence ID" value="RCJ40949.1"/>
    <property type="molecule type" value="Genomic_DNA"/>
</dbReference>
<evidence type="ECO:0000313" key="1">
    <source>
        <dbReference type="EMBL" id="RCJ40949.1"/>
    </source>
</evidence>
<accession>A0A367RYA7</accession>
<comment type="caution">
    <text evidence="1">The sequence shown here is derived from an EMBL/GenBank/DDBJ whole genome shotgun (WGS) entry which is preliminary data.</text>
</comment>
<organism evidence="1 2">
    <name type="scientific">Nostoc minutum NIES-26</name>
    <dbReference type="NCBI Taxonomy" id="1844469"/>
    <lineage>
        <taxon>Bacteria</taxon>
        <taxon>Bacillati</taxon>
        <taxon>Cyanobacteriota</taxon>
        <taxon>Cyanophyceae</taxon>
        <taxon>Nostocales</taxon>
        <taxon>Nostocaceae</taxon>
        <taxon>Nostoc</taxon>
    </lineage>
</organism>
<reference evidence="1" key="1">
    <citation type="submission" date="2016-04" db="EMBL/GenBank/DDBJ databases">
        <authorList>
            <person name="Tabuchi Yagui T.R."/>
        </authorList>
    </citation>
    <scope>NUCLEOTIDE SEQUENCE [LARGE SCALE GENOMIC DNA]</scope>
    <source>
        <strain evidence="1">NIES-26</strain>
    </source>
</reference>
<gene>
    <name evidence="1" type="ORF">A6770_36880</name>
</gene>
<proteinExistence type="predicted"/>
<dbReference type="Proteomes" id="UP000252107">
    <property type="component" value="Unassembled WGS sequence"/>
</dbReference>
<name>A0A367RYA7_9NOSO</name>
<keyword evidence="2" id="KW-1185">Reference proteome</keyword>
<sequence>MKPIKKSELLILKKSITSQPTQEQLLEVDTELTNEPIVERQLPVELESQATEYLTSYAPVQDYPILQSVGNSGWQPSDIWRELRVDSFCD</sequence>